<dbReference type="PANTHER" id="PTHR35040:SF9">
    <property type="entry name" value="4-LIKE CELL SURFACE PROTEIN, PUTATIVE (AFU_ORTHOLOGUE AFUA_4G14080)-RELATED"/>
    <property type="match status" value="1"/>
</dbReference>
<comment type="caution">
    <text evidence="2">The sequence shown here is derived from an EMBL/GenBank/DDBJ whole genome shotgun (WGS) entry which is preliminary data.</text>
</comment>
<dbReference type="EMBL" id="JABCIY010000160">
    <property type="protein sequence ID" value="KAF7191168.1"/>
    <property type="molecule type" value="Genomic_DNA"/>
</dbReference>
<keyword evidence="1" id="KW-1133">Transmembrane helix</keyword>
<dbReference type="PANTHER" id="PTHR35040">
    <property type="match status" value="1"/>
</dbReference>
<dbReference type="InterPro" id="IPR021986">
    <property type="entry name" value="Spherulin4"/>
</dbReference>
<evidence type="ECO:0000313" key="3">
    <source>
        <dbReference type="Proteomes" id="UP000660729"/>
    </source>
</evidence>
<dbReference type="Proteomes" id="UP000660729">
    <property type="component" value="Unassembled WGS sequence"/>
</dbReference>
<organism evidence="2 3">
    <name type="scientific">Pseudocercospora fuligena</name>
    <dbReference type="NCBI Taxonomy" id="685502"/>
    <lineage>
        <taxon>Eukaryota</taxon>
        <taxon>Fungi</taxon>
        <taxon>Dikarya</taxon>
        <taxon>Ascomycota</taxon>
        <taxon>Pezizomycotina</taxon>
        <taxon>Dothideomycetes</taxon>
        <taxon>Dothideomycetidae</taxon>
        <taxon>Mycosphaerellales</taxon>
        <taxon>Mycosphaerellaceae</taxon>
        <taxon>Pseudocercospora</taxon>
    </lineage>
</organism>
<accession>A0A8H6RHU2</accession>
<dbReference type="Pfam" id="PF12138">
    <property type="entry name" value="Spherulin4"/>
    <property type="match status" value="2"/>
</dbReference>
<sequence length="551" mass="61812">MEAPRSVLGRRKSRSKCLWSWITVAVVIVLVLVVVPPAIILSRPKAPDGLSSTVLVPLYIYPADGAWDPLYKAINSSTDLAFMVVINPESGPGNASLPSPDFIPAIEQLNSYSNVQTIGYVRTGYGTRNLSDVIKDVRTYSGWAKHSAGLAVQGIFFDEAAYEDAPGVQEGLWRINKAAKTAPGIGMPRTVIHNPGVVPSANLSTNNTDIVVTFEQSYREYRKQEASLESSPFGRERTSYIVHSLPWSVDLMRFVRQLSYRAEYLFVTRNNNNDFYESFGKGWQKFVDDGKAEGRRPSKAPKANVIVPLYQYPTNSATWAPLYDAIDANPDLNFTIIINPNSGPGSPPWWPDVNYLREVPKLNTKPNVRTLGYVPVDYCNRDVSDVVSDIKKYAKWPHDGAVKLLHVEGIFFDETPHEHSTFKATYLEKITQQVKKAEGILGEQLVFFNPGTSPDMELTKRGQDVDVVFEESYSRFNSLSPEEQYAQTNFDRAKTCYMIHSTPEGELSNVVREARFRADYVFATDLSEQFYEHFGKQQQSFSDFIAAMAAT</sequence>
<keyword evidence="1" id="KW-0812">Transmembrane</keyword>
<gene>
    <name evidence="2" type="ORF">HII31_07528</name>
</gene>
<evidence type="ECO:0000256" key="1">
    <source>
        <dbReference type="SAM" id="Phobius"/>
    </source>
</evidence>
<feature type="transmembrane region" description="Helical" evidence="1">
    <location>
        <begin position="21"/>
        <end position="41"/>
    </location>
</feature>
<dbReference type="OrthoDB" id="5342184at2759"/>
<reference evidence="2" key="1">
    <citation type="submission" date="2020-04" db="EMBL/GenBank/DDBJ databases">
        <title>Draft genome resource of the tomato pathogen Pseudocercospora fuligena.</title>
        <authorList>
            <person name="Zaccaron A."/>
        </authorList>
    </citation>
    <scope>NUCLEOTIDE SEQUENCE</scope>
    <source>
        <strain evidence="2">PF001</strain>
    </source>
</reference>
<keyword evidence="3" id="KW-1185">Reference proteome</keyword>
<dbReference type="AlphaFoldDB" id="A0A8H6RHU2"/>
<keyword evidence="1" id="KW-0472">Membrane</keyword>
<name>A0A8H6RHU2_9PEZI</name>
<proteinExistence type="predicted"/>
<evidence type="ECO:0000313" key="2">
    <source>
        <dbReference type="EMBL" id="KAF7191168.1"/>
    </source>
</evidence>
<protein>
    <submittedName>
        <fullName evidence="2">Spherulin-4</fullName>
    </submittedName>
</protein>